<dbReference type="SUPFAM" id="SSF51695">
    <property type="entry name" value="PLC-like phosphodiesterases"/>
    <property type="match status" value="1"/>
</dbReference>
<feature type="domain" description="GP-PDE" evidence="1">
    <location>
        <begin position="12"/>
        <end position="257"/>
    </location>
</feature>
<dbReference type="Proteomes" id="UP000284547">
    <property type="component" value="Unassembled WGS sequence"/>
</dbReference>
<dbReference type="AlphaFoldDB" id="A0A411Z5A3"/>
<dbReference type="RefSeq" id="WP_118150294.1">
    <property type="nucleotide sequence ID" value="NZ_QWEY01000002.1"/>
</dbReference>
<gene>
    <name evidence="2" type="ORF">D1012_05280</name>
</gene>
<name>A0A411Z5A3_9RHOB</name>
<comment type="caution">
    <text evidence="2">The sequence shown here is derived from an EMBL/GenBank/DDBJ whole genome shotgun (WGS) entry which is preliminary data.</text>
</comment>
<evidence type="ECO:0000313" key="2">
    <source>
        <dbReference type="EMBL" id="RGP38243.1"/>
    </source>
</evidence>
<dbReference type="OrthoDB" id="384721at2"/>
<evidence type="ECO:0000313" key="3">
    <source>
        <dbReference type="Proteomes" id="UP000284547"/>
    </source>
</evidence>
<dbReference type="GO" id="GO:0006629">
    <property type="term" value="P:lipid metabolic process"/>
    <property type="evidence" value="ECO:0007669"/>
    <property type="project" value="InterPro"/>
</dbReference>
<dbReference type="Gene3D" id="3.20.20.190">
    <property type="entry name" value="Phosphatidylinositol (PI) phosphodiesterase"/>
    <property type="match status" value="1"/>
</dbReference>
<organism evidence="2 3">
    <name type="scientific">Pseudotabrizicola alkalilacus</name>
    <dbReference type="NCBI Taxonomy" id="2305252"/>
    <lineage>
        <taxon>Bacteria</taxon>
        <taxon>Pseudomonadati</taxon>
        <taxon>Pseudomonadota</taxon>
        <taxon>Alphaproteobacteria</taxon>
        <taxon>Rhodobacterales</taxon>
        <taxon>Paracoccaceae</taxon>
        <taxon>Pseudotabrizicola</taxon>
    </lineage>
</organism>
<dbReference type="PROSITE" id="PS51704">
    <property type="entry name" value="GP_PDE"/>
    <property type="match status" value="1"/>
</dbReference>
<evidence type="ECO:0000259" key="1">
    <source>
        <dbReference type="PROSITE" id="PS51704"/>
    </source>
</evidence>
<dbReference type="InterPro" id="IPR017946">
    <property type="entry name" value="PLC-like_Pdiesterase_TIM-brl"/>
</dbReference>
<dbReference type="PANTHER" id="PTHR46211:SF1">
    <property type="entry name" value="GLYCEROPHOSPHODIESTER PHOSPHODIESTERASE, CYTOPLASMIC"/>
    <property type="match status" value="1"/>
</dbReference>
<accession>A0A411Z5A3</accession>
<dbReference type="Pfam" id="PF03009">
    <property type="entry name" value="GDPD"/>
    <property type="match status" value="1"/>
</dbReference>
<keyword evidence="3" id="KW-1185">Reference proteome</keyword>
<dbReference type="GO" id="GO:0008081">
    <property type="term" value="F:phosphoric diester hydrolase activity"/>
    <property type="evidence" value="ECO:0007669"/>
    <property type="project" value="InterPro"/>
</dbReference>
<dbReference type="PANTHER" id="PTHR46211">
    <property type="entry name" value="GLYCEROPHOSPHORYL DIESTER PHOSPHODIESTERASE"/>
    <property type="match status" value="1"/>
</dbReference>
<sequence>MTRPALPAGFLRLPVTHRALHDRAQGRIENSPAAIRAAVEAGYAIEVDVQLSADGQAMVFHDDELDRLTAERGPVSARSAAALGQIVLTGGTDTIPTLGAVLDMVAGKVPLLIEIKDQTGVMGETDGRLEAAVAEALAGYAGEVAVMSFNPHSVAHMARLAPHIARGLTTSSYDPDDWAPVPAEVCERLRGIPDFDRVGASFISHQGNDLTRPRVLDLRAAGVPVLCWTIRTPEQEAMARQIAANVTFEGYLSALPA</sequence>
<protein>
    <submittedName>
        <fullName evidence="2">Phosphodiesterase</fullName>
    </submittedName>
</protein>
<reference evidence="2 3" key="1">
    <citation type="submission" date="2018-08" db="EMBL/GenBank/DDBJ databases">
        <title>Flavobacterium tibetense sp. nov., isolated from a wetland YonghuCo on Tibetan Plateau.</title>
        <authorList>
            <person name="Phurbu D."/>
            <person name="Lu H."/>
            <person name="Xing P."/>
        </authorList>
    </citation>
    <scope>NUCLEOTIDE SEQUENCE [LARGE SCALE GENOMIC DNA]</scope>
    <source>
        <strain evidence="2 3">DJC</strain>
    </source>
</reference>
<dbReference type="EMBL" id="QWEY01000002">
    <property type="protein sequence ID" value="RGP38243.1"/>
    <property type="molecule type" value="Genomic_DNA"/>
</dbReference>
<proteinExistence type="predicted"/>
<dbReference type="InterPro" id="IPR030395">
    <property type="entry name" value="GP_PDE_dom"/>
</dbReference>